<proteinExistence type="predicted"/>
<keyword evidence="3" id="KW-1185">Reference proteome</keyword>
<reference evidence="2 3" key="1">
    <citation type="submission" date="2022-05" db="EMBL/GenBank/DDBJ databases">
        <authorList>
            <consortium name="Genoscope - CEA"/>
            <person name="William W."/>
        </authorList>
    </citation>
    <scope>NUCLEOTIDE SEQUENCE [LARGE SCALE GENOMIC DNA]</scope>
</reference>
<feature type="compositionally biased region" description="Low complexity" evidence="1">
    <location>
        <begin position="172"/>
        <end position="182"/>
    </location>
</feature>
<gene>
    <name evidence="2" type="ORF">PLOB_00038116</name>
</gene>
<feature type="compositionally biased region" description="Basic and acidic residues" evidence="1">
    <location>
        <begin position="84"/>
        <end position="100"/>
    </location>
</feature>
<evidence type="ECO:0000256" key="1">
    <source>
        <dbReference type="SAM" id="MobiDB-lite"/>
    </source>
</evidence>
<dbReference type="EMBL" id="CALNXK010000056">
    <property type="protein sequence ID" value="CAH3135887.1"/>
    <property type="molecule type" value="Genomic_DNA"/>
</dbReference>
<sequence length="226" mass="25193">MEDSVVRNVSIHDILNSRSNLPFTTRSAWQQIQHDCPDLRRVRAHLNQGTRPSKKLRTKTRTQSPRRLSVNLRKSSSDKSPMADQHEHRSTNHASSEKSKNPRGLVPNTPSLHVGDIVYLISDKDKFRARDRYIAVSIDFLWCFVKKFSGSQLRASSYKASQDQDDEPSPVTPAVPAASVSPESPPPAPPELTSVPSDEEQFPSPSCDDTTFDAPIGVLTIPVLQE</sequence>
<organism evidence="2 3">
    <name type="scientific">Porites lobata</name>
    <dbReference type="NCBI Taxonomy" id="104759"/>
    <lineage>
        <taxon>Eukaryota</taxon>
        <taxon>Metazoa</taxon>
        <taxon>Cnidaria</taxon>
        <taxon>Anthozoa</taxon>
        <taxon>Hexacorallia</taxon>
        <taxon>Scleractinia</taxon>
        <taxon>Fungiina</taxon>
        <taxon>Poritidae</taxon>
        <taxon>Porites</taxon>
    </lineage>
</organism>
<evidence type="ECO:0000313" key="3">
    <source>
        <dbReference type="Proteomes" id="UP001159405"/>
    </source>
</evidence>
<comment type="caution">
    <text evidence="2">The sequence shown here is derived from an EMBL/GenBank/DDBJ whole genome shotgun (WGS) entry which is preliminary data.</text>
</comment>
<evidence type="ECO:0000313" key="2">
    <source>
        <dbReference type="EMBL" id="CAH3135887.1"/>
    </source>
</evidence>
<name>A0ABN8P726_9CNID</name>
<accession>A0ABN8P726</accession>
<dbReference type="Proteomes" id="UP001159405">
    <property type="component" value="Unassembled WGS sequence"/>
</dbReference>
<feature type="region of interest" description="Disordered" evidence="1">
    <location>
        <begin position="45"/>
        <end position="109"/>
    </location>
</feature>
<feature type="region of interest" description="Disordered" evidence="1">
    <location>
        <begin position="159"/>
        <end position="213"/>
    </location>
</feature>
<protein>
    <submittedName>
        <fullName evidence="2">Uncharacterized protein</fullName>
    </submittedName>
</protein>